<dbReference type="Proteomes" id="UP000193484">
    <property type="component" value="Unassembled WGS sequence"/>
</dbReference>
<keyword evidence="8" id="KW-1185">Reference proteome</keyword>
<feature type="transmembrane region" description="Helical" evidence="6">
    <location>
        <begin position="225"/>
        <end position="242"/>
    </location>
</feature>
<dbReference type="EMBL" id="LQOJ01000043">
    <property type="protein sequence ID" value="ORV01699.1"/>
    <property type="molecule type" value="Genomic_DNA"/>
</dbReference>
<dbReference type="PANTHER" id="PTHR43701:SF2">
    <property type="entry name" value="MEMBRANE TRANSPORTER PROTEIN YJNA-RELATED"/>
    <property type="match status" value="1"/>
</dbReference>
<sequence>MIALTVALSVLVGVALGLLGGGGAILMVPLLAYVAGQDSNEAIATSLLVVGVTSLVASTTHAVAGRVRWKVAGIFGAAAMVGAYAGGRISHYVPGTVLLVMFAVVMLGAGVAMLRPRADNEVTNRPLRMPAMLAIGATVGVISGLLGAGGGFLLVPALVLLAGLPMPVAVGTSLVIISMQSMAGLAGQLQSASIDGRTAGLVTAAAVLGSIGGGLLASRIPPARLRVLFGWFVLLMAAFVLGRELVPAVGIALAVTTVLAILTQTLCARSERCPWRRKRSEQAGADATTP</sequence>
<dbReference type="InterPro" id="IPR051598">
    <property type="entry name" value="TSUP/Inactive_protease-like"/>
</dbReference>
<keyword evidence="5 6" id="KW-0472">Membrane</keyword>
<feature type="transmembrane region" description="Helical" evidence="6">
    <location>
        <begin position="152"/>
        <end position="177"/>
    </location>
</feature>
<proteinExistence type="inferred from homology"/>
<evidence type="ECO:0000256" key="3">
    <source>
        <dbReference type="ARBA" id="ARBA00022692"/>
    </source>
</evidence>
<accession>A0A1X1R9B0</accession>
<protein>
    <recommendedName>
        <fullName evidence="6">Probable membrane transporter protein</fullName>
    </recommendedName>
</protein>
<evidence type="ECO:0000256" key="5">
    <source>
        <dbReference type="ARBA" id="ARBA00023136"/>
    </source>
</evidence>
<dbReference type="STRING" id="1793.AWC04_12920"/>
<evidence type="ECO:0000256" key="6">
    <source>
        <dbReference type="RuleBase" id="RU363041"/>
    </source>
</evidence>
<dbReference type="AlphaFoldDB" id="A0A1X1R9B0"/>
<comment type="subcellular location">
    <subcellularLocation>
        <location evidence="6">Cell membrane</location>
        <topology evidence="6">Multi-pass membrane protein</topology>
    </subcellularLocation>
    <subcellularLocation>
        <location evidence="1">Membrane</location>
        <topology evidence="1">Multi-pass membrane protein</topology>
    </subcellularLocation>
</comment>
<reference evidence="7 8" key="1">
    <citation type="submission" date="2016-01" db="EMBL/GenBank/DDBJ databases">
        <title>The new phylogeny of the genus Mycobacterium.</title>
        <authorList>
            <person name="Tarcisio F."/>
            <person name="Conor M."/>
            <person name="Antonella G."/>
            <person name="Elisabetta G."/>
            <person name="Giulia F.S."/>
            <person name="Sara T."/>
            <person name="Anna F."/>
            <person name="Clotilde B."/>
            <person name="Roberto B."/>
            <person name="Veronica D.S."/>
            <person name="Fabio R."/>
            <person name="Monica P."/>
            <person name="Olivier J."/>
            <person name="Enrico T."/>
            <person name="Nicola S."/>
        </authorList>
    </citation>
    <scope>NUCLEOTIDE SEQUENCE [LARGE SCALE GENOMIC DNA]</scope>
    <source>
        <strain evidence="7 8">DSM 44179</strain>
    </source>
</reference>
<feature type="transmembrane region" description="Helical" evidence="6">
    <location>
        <begin position="126"/>
        <end position="146"/>
    </location>
</feature>
<feature type="transmembrane region" description="Helical" evidence="6">
    <location>
        <begin position="248"/>
        <end position="268"/>
    </location>
</feature>
<dbReference type="InterPro" id="IPR002781">
    <property type="entry name" value="TM_pro_TauE-like"/>
</dbReference>
<comment type="similarity">
    <text evidence="2 6">Belongs to the 4-toluene sulfonate uptake permease (TSUP) (TC 2.A.102) family.</text>
</comment>
<evidence type="ECO:0000256" key="4">
    <source>
        <dbReference type="ARBA" id="ARBA00022989"/>
    </source>
</evidence>
<evidence type="ECO:0000313" key="8">
    <source>
        <dbReference type="Proteomes" id="UP000193484"/>
    </source>
</evidence>
<organism evidence="7 8">
    <name type="scientific">Mycolicibacterium fallax</name>
    <name type="common">Mycobacterium fallax</name>
    <dbReference type="NCBI Taxonomy" id="1793"/>
    <lineage>
        <taxon>Bacteria</taxon>
        <taxon>Bacillati</taxon>
        <taxon>Actinomycetota</taxon>
        <taxon>Actinomycetes</taxon>
        <taxon>Mycobacteriales</taxon>
        <taxon>Mycobacteriaceae</taxon>
        <taxon>Mycolicibacterium</taxon>
    </lineage>
</organism>
<feature type="transmembrane region" description="Helical" evidence="6">
    <location>
        <begin position="42"/>
        <end position="64"/>
    </location>
</feature>
<dbReference type="RefSeq" id="WP_085096907.1">
    <property type="nucleotide sequence ID" value="NZ_AP022603.1"/>
</dbReference>
<evidence type="ECO:0000256" key="1">
    <source>
        <dbReference type="ARBA" id="ARBA00004141"/>
    </source>
</evidence>
<comment type="caution">
    <text evidence="7">The sequence shown here is derived from an EMBL/GenBank/DDBJ whole genome shotgun (WGS) entry which is preliminary data.</text>
</comment>
<dbReference type="GO" id="GO:0005886">
    <property type="term" value="C:plasma membrane"/>
    <property type="evidence" value="ECO:0007669"/>
    <property type="project" value="UniProtKB-SubCell"/>
</dbReference>
<keyword evidence="4 6" id="KW-1133">Transmembrane helix</keyword>
<feature type="transmembrane region" description="Helical" evidence="6">
    <location>
        <begin position="95"/>
        <end position="114"/>
    </location>
</feature>
<keyword evidence="3 6" id="KW-0812">Transmembrane</keyword>
<evidence type="ECO:0000256" key="2">
    <source>
        <dbReference type="ARBA" id="ARBA00009142"/>
    </source>
</evidence>
<name>A0A1X1R9B0_MYCFA</name>
<gene>
    <name evidence="7" type="ORF">AWC04_12920</name>
</gene>
<dbReference type="OrthoDB" id="528320at2"/>
<dbReference type="PANTHER" id="PTHR43701">
    <property type="entry name" value="MEMBRANE TRANSPORTER PROTEIN MJ0441-RELATED"/>
    <property type="match status" value="1"/>
</dbReference>
<keyword evidence="6" id="KW-1003">Cell membrane</keyword>
<dbReference type="Pfam" id="PF01925">
    <property type="entry name" value="TauE"/>
    <property type="match status" value="1"/>
</dbReference>
<evidence type="ECO:0000313" key="7">
    <source>
        <dbReference type="EMBL" id="ORV01699.1"/>
    </source>
</evidence>